<dbReference type="SUPFAM" id="SSF140860">
    <property type="entry name" value="Pseudo ankyrin repeat-like"/>
    <property type="match status" value="1"/>
</dbReference>
<dbReference type="PROSITE" id="PS50097">
    <property type="entry name" value="BTB"/>
    <property type="match status" value="1"/>
</dbReference>
<dbReference type="PANTHER" id="PTHR46231">
    <property type="entry name" value="ANKYRIN REPEAT AND BTB/POZ DOMAIN-CONTAINING PROTEIN 1"/>
    <property type="match status" value="1"/>
</dbReference>
<dbReference type="Gene3D" id="3.30.710.10">
    <property type="entry name" value="Potassium Channel Kv1.1, Chain A"/>
    <property type="match status" value="1"/>
</dbReference>
<name>A0A835XZ42_9CHLO</name>
<dbReference type="InterPro" id="IPR036770">
    <property type="entry name" value="Ankyrin_rpt-contain_sf"/>
</dbReference>
<feature type="compositionally biased region" description="Basic and acidic residues" evidence="4">
    <location>
        <begin position="540"/>
        <end position="553"/>
    </location>
</feature>
<evidence type="ECO:0000259" key="5">
    <source>
        <dbReference type="PROSITE" id="PS50097"/>
    </source>
</evidence>
<evidence type="ECO:0000256" key="1">
    <source>
        <dbReference type="ARBA" id="ARBA00004906"/>
    </source>
</evidence>
<keyword evidence="3" id="KW-0040">ANK repeat</keyword>
<dbReference type="CDD" id="cd18186">
    <property type="entry name" value="BTB_POZ_ZBTB_KLHL-like"/>
    <property type="match status" value="1"/>
</dbReference>
<protein>
    <recommendedName>
        <fullName evidence="5">BTB domain-containing protein</fullName>
    </recommendedName>
</protein>
<evidence type="ECO:0000313" key="7">
    <source>
        <dbReference type="Proteomes" id="UP000612055"/>
    </source>
</evidence>
<feature type="region of interest" description="Disordered" evidence="4">
    <location>
        <begin position="540"/>
        <end position="561"/>
    </location>
</feature>
<accession>A0A835XZ42</accession>
<dbReference type="PANTHER" id="PTHR46231:SF1">
    <property type="entry name" value="ANKYRIN REPEAT AND BTB_POZ DOMAIN-CONTAINING PROTEIN 1"/>
    <property type="match status" value="1"/>
</dbReference>
<sequence>MPDASLVWDNVDLRDRILKELPPDDNDKSRLRLVNKESSEEFKDFTELNLAGPLSRGDISAAVRTFGCKFLTRSQREQLALVAAAVDVPTLDAALAAAHVPLQLEHFLASIRGNALSCSLWILPQLPQPINWKNALVIAAGSGHSGRRCSGRGKPGDWGKPPELMIDWILTAQPETCARLKPHELQQVVVSAARGGHMPIVTHFLGMMEESGAAPQGRELIHAAIEGCELEDVMDLWHQYYAPNPQQEPEAAMVWPQVEVRRDLMAALCSPVDWQRKVEWLASSGARLPDTVIIEGLDDLGIVERFAWLQDNDSPVRLHTSIYIRPAAVYPFHSLDPLARVCRAGHVRALEWILSNNVVRMPPNLSAQYAEVALRAGNVPAAVMLMEAGLEPKMRQNRKAMWQAAAAGGHVSALMWVAENLLDPDQGDVLTPASFAAACAAGSTQAMRWLRSRGCGMDAAAWAAALKSGCEAALELLAKLCCPKPPVGAPLVARALQLCEWHLLHYLTPLGQDPAAAGRLLAAAVQAGAPLSAVQWLEGQRRREAEPSRREELEAAAAAARRPRTTHKAGVLDWIQEQLDAIGLEEPVPADLVIVAGGRRFPVHASLVAERCPYITQRLTAAAAGGGSAAAGAGRAGRAPELVLAGADPMAFEHVRLYLYGRTAAIPPALAPAVAELASRLQLPDLVTAAEDALLASVSVHTAVDKLLWAEQLAAREGPLRGLLPRLKAWCAEHHAEIRQEAPASLDRLAEERPELLVEVADVLAARI</sequence>
<evidence type="ECO:0000313" key="6">
    <source>
        <dbReference type="EMBL" id="KAG2491678.1"/>
    </source>
</evidence>
<comment type="caution">
    <text evidence="6">The sequence shown here is derived from an EMBL/GenBank/DDBJ whole genome shotgun (WGS) entry which is preliminary data.</text>
</comment>
<evidence type="ECO:0000256" key="2">
    <source>
        <dbReference type="ARBA" id="ARBA00022737"/>
    </source>
</evidence>
<dbReference type="InterPro" id="IPR011333">
    <property type="entry name" value="SKP1/BTB/POZ_sf"/>
</dbReference>
<dbReference type="EMBL" id="JAEHOE010000051">
    <property type="protein sequence ID" value="KAG2491678.1"/>
    <property type="molecule type" value="Genomic_DNA"/>
</dbReference>
<gene>
    <name evidence="6" type="ORF">HYH03_010046</name>
</gene>
<keyword evidence="2" id="KW-0677">Repeat</keyword>
<dbReference type="SMART" id="SM00225">
    <property type="entry name" value="BTB"/>
    <property type="match status" value="1"/>
</dbReference>
<feature type="domain" description="BTB" evidence="5">
    <location>
        <begin position="590"/>
        <end position="668"/>
    </location>
</feature>
<dbReference type="Gene3D" id="1.25.40.20">
    <property type="entry name" value="Ankyrin repeat-containing domain"/>
    <property type="match status" value="1"/>
</dbReference>
<dbReference type="AlphaFoldDB" id="A0A835XZ42"/>
<comment type="pathway">
    <text evidence="1">Protein modification; protein ubiquitination.</text>
</comment>
<reference evidence="6" key="1">
    <citation type="journal article" date="2020" name="bioRxiv">
        <title>Comparative genomics of Chlamydomonas.</title>
        <authorList>
            <person name="Craig R.J."/>
            <person name="Hasan A.R."/>
            <person name="Ness R.W."/>
            <person name="Keightley P.D."/>
        </authorList>
    </citation>
    <scope>NUCLEOTIDE SEQUENCE</scope>
    <source>
        <strain evidence="6">CCAP 11/70</strain>
    </source>
</reference>
<dbReference type="Pfam" id="PF00651">
    <property type="entry name" value="BTB"/>
    <property type="match status" value="1"/>
</dbReference>
<proteinExistence type="predicted"/>
<dbReference type="GO" id="GO:0005737">
    <property type="term" value="C:cytoplasm"/>
    <property type="evidence" value="ECO:0007669"/>
    <property type="project" value="TreeGrafter"/>
</dbReference>
<evidence type="ECO:0000256" key="3">
    <source>
        <dbReference type="ARBA" id="ARBA00023043"/>
    </source>
</evidence>
<dbReference type="SUPFAM" id="SSF54695">
    <property type="entry name" value="POZ domain"/>
    <property type="match status" value="1"/>
</dbReference>
<dbReference type="GO" id="GO:0000151">
    <property type="term" value="C:ubiquitin ligase complex"/>
    <property type="evidence" value="ECO:0007669"/>
    <property type="project" value="TreeGrafter"/>
</dbReference>
<evidence type="ECO:0000256" key="4">
    <source>
        <dbReference type="SAM" id="MobiDB-lite"/>
    </source>
</evidence>
<keyword evidence="7" id="KW-1185">Reference proteome</keyword>
<organism evidence="6 7">
    <name type="scientific">Edaphochlamys debaryana</name>
    <dbReference type="NCBI Taxonomy" id="47281"/>
    <lineage>
        <taxon>Eukaryota</taxon>
        <taxon>Viridiplantae</taxon>
        <taxon>Chlorophyta</taxon>
        <taxon>core chlorophytes</taxon>
        <taxon>Chlorophyceae</taxon>
        <taxon>CS clade</taxon>
        <taxon>Chlamydomonadales</taxon>
        <taxon>Chlamydomonadales incertae sedis</taxon>
        <taxon>Edaphochlamys</taxon>
    </lineage>
</organism>
<dbReference type="InterPro" id="IPR000210">
    <property type="entry name" value="BTB/POZ_dom"/>
</dbReference>
<dbReference type="InterPro" id="IPR044515">
    <property type="entry name" value="ABTB1"/>
</dbReference>
<dbReference type="Proteomes" id="UP000612055">
    <property type="component" value="Unassembled WGS sequence"/>
</dbReference>